<keyword evidence="2" id="KW-1185">Reference proteome</keyword>
<dbReference type="HOGENOM" id="CLU_065389_3_1_1"/>
<dbReference type="InterPro" id="IPR029032">
    <property type="entry name" value="AhpD-like"/>
</dbReference>
<evidence type="ECO:0000313" key="2">
    <source>
        <dbReference type="Proteomes" id="UP000030671"/>
    </source>
</evidence>
<name>W4KJB1_HETIT</name>
<dbReference type="KEGG" id="hir:HETIRDRAFT_448513"/>
<dbReference type="Proteomes" id="UP000030671">
    <property type="component" value="Unassembled WGS sequence"/>
</dbReference>
<dbReference type="Gene3D" id="1.20.1290.10">
    <property type="entry name" value="AhpD-like"/>
    <property type="match status" value="1"/>
</dbReference>
<dbReference type="PANTHER" id="PTHR28180">
    <property type="entry name" value="CONSERVED MITOCHONDRIAL PROTEIN-RELATED"/>
    <property type="match status" value="1"/>
</dbReference>
<dbReference type="GeneID" id="20675867"/>
<reference evidence="1 2" key="1">
    <citation type="journal article" date="2012" name="New Phytol.">
        <title>Insight into trade-off between wood decay and parasitism from the genome of a fungal forest pathogen.</title>
        <authorList>
            <person name="Olson A."/>
            <person name="Aerts A."/>
            <person name="Asiegbu F."/>
            <person name="Belbahri L."/>
            <person name="Bouzid O."/>
            <person name="Broberg A."/>
            <person name="Canback B."/>
            <person name="Coutinho P.M."/>
            <person name="Cullen D."/>
            <person name="Dalman K."/>
            <person name="Deflorio G."/>
            <person name="van Diepen L.T."/>
            <person name="Dunand C."/>
            <person name="Duplessis S."/>
            <person name="Durling M."/>
            <person name="Gonthier P."/>
            <person name="Grimwood J."/>
            <person name="Fossdal C.G."/>
            <person name="Hansson D."/>
            <person name="Henrissat B."/>
            <person name="Hietala A."/>
            <person name="Himmelstrand K."/>
            <person name="Hoffmeister D."/>
            <person name="Hogberg N."/>
            <person name="James T.Y."/>
            <person name="Karlsson M."/>
            <person name="Kohler A."/>
            <person name="Kues U."/>
            <person name="Lee Y.H."/>
            <person name="Lin Y.C."/>
            <person name="Lind M."/>
            <person name="Lindquist E."/>
            <person name="Lombard V."/>
            <person name="Lucas S."/>
            <person name="Lunden K."/>
            <person name="Morin E."/>
            <person name="Murat C."/>
            <person name="Park J."/>
            <person name="Raffaello T."/>
            <person name="Rouze P."/>
            <person name="Salamov A."/>
            <person name="Schmutz J."/>
            <person name="Solheim H."/>
            <person name="Stahlberg J."/>
            <person name="Velez H."/>
            <person name="de Vries R.P."/>
            <person name="Wiebenga A."/>
            <person name="Woodward S."/>
            <person name="Yakovlev I."/>
            <person name="Garbelotto M."/>
            <person name="Martin F."/>
            <person name="Grigoriev I.V."/>
            <person name="Stenlid J."/>
        </authorList>
    </citation>
    <scope>NUCLEOTIDE SEQUENCE [LARGE SCALE GENOMIC DNA]</scope>
    <source>
        <strain evidence="1 2">TC 32-1</strain>
    </source>
</reference>
<dbReference type="InParanoid" id="W4KJB1"/>
<dbReference type="SUPFAM" id="SSF69118">
    <property type="entry name" value="AhpD-like"/>
    <property type="match status" value="1"/>
</dbReference>
<protein>
    <recommendedName>
        <fullName evidence="3">Carboxymuconolactone decarboxylase-like domain-containing protein</fullName>
    </recommendedName>
</protein>
<dbReference type="PANTHER" id="PTHR28180:SF2">
    <property type="entry name" value="PEROXISOMAL PROTEIN 2"/>
    <property type="match status" value="1"/>
</dbReference>
<organism evidence="1 2">
    <name type="scientific">Heterobasidion irregulare (strain TC 32-1)</name>
    <dbReference type="NCBI Taxonomy" id="747525"/>
    <lineage>
        <taxon>Eukaryota</taxon>
        <taxon>Fungi</taxon>
        <taxon>Dikarya</taxon>
        <taxon>Basidiomycota</taxon>
        <taxon>Agaricomycotina</taxon>
        <taxon>Agaricomycetes</taxon>
        <taxon>Russulales</taxon>
        <taxon>Bondarzewiaceae</taxon>
        <taxon>Heterobasidion</taxon>
        <taxon>Heterobasidion annosum species complex</taxon>
    </lineage>
</organism>
<dbReference type="AlphaFoldDB" id="W4KJB1"/>
<dbReference type="InterPro" id="IPR052999">
    <property type="entry name" value="PTS1_Protein"/>
</dbReference>
<evidence type="ECO:0008006" key="3">
    <source>
        <dbReference type="Google" id="ProtNLM"/>
    </source>
</evidence>
<dbReference type="OrthoDB" id="5537330at2759"/>
<accession>W4KJB1</accession>
<dbReference type="EMBL" id="KI925455">
    <property type="protein sequence ID" value="ETW85405.1"/>
    <property type="molecule type" value="Genomic_DNA"/>
</dbReference>
<sequence length="248" mass="27515">MAKLATSTFLAHLKSLYPAPTELTASADVFRNPWYIVATVAFSTGNRPDAVPLIFKHVLSELEEAHNQFKVPGEKALEERLLLARKFRDCLFKSGMVAGYSKAINGLVSLLEVTPEELRDTKIQRTVSLPIAEYERKGQEFFQSLYGETGDNVQGLLDKISPDMGWFSNTIAYGIVYGYGEVTDQLETAYTLVGTLIAGDTPRQINWHMDNARRSGASLEQAKAIRQIAIEASESAGVRWRDGVPEVK</sequence>
<proteinExistence type="predicted"/>
<dbReference type="RefSeq" id="XP_009542269.1">
    <property type="nucleotide sequence ID" value="XM_009543974.1"/>
</dbReference>
<evidence type="ECO:0000313" key="1">
    <source>
        <dbReference type="EMBL" id="ETW85405.1"/>
    </source>
</evidence>
<gene>
    <name evidence="1" type="ORF">HETIRDRAFT_448513</name>
</gene>
<dbReference type="eggNOG" id="ENOG502RCP9">
    <property type="taxonomic scope" value="Eukaryota"/>
</dbReference>